<dbReference type="KEGG" id="tao:THIAE_01205"/>
<dbReference type="AlphaFoldDB" id="W0DUK3"/>
<name>W0DUK3_9GAMM</name>
<evidence type="ECO:0000256" key="1">
    <source>
        <dbReference type="SAM" id="MobiDB-lite"/>
    </source>
</evidence>
<protein>
    <recommendedName>
        <fullName evidence="4">DUF721 domain-containing protein</fullName>
    </recommendedName>
</protein>
<dbReference type="InterPro" id="IPR007922">
    <property type="entry name" value="DciA-like"/>
</dbReference>
<keyword evidence="3" id="KW-1185">Reference proteome</keyword>
<dbReference type="Proteomes" id="UP000005380">
    <property type="component" value="Chromosome"/>
</dbReference>
<accession>W0DUK3</accession>
<reference evidence="2 3" key="1">
    <citation type="submission" date="2013-12" db="EMBL/GenBank/DDBJ databases">
        <authorList>
            <consortium name="DOE Joint Genome Institute"/>
            <person name="Kappler U."/>
            <person name="Huntemann M."/>
            <person name="Han J."/>
            <person name="Chen A."/>
            <person name="Kyrpides N."/>
            <person name="Mavromatis K."/>
            <person name="Markowitz V."/>
            <person name="Palaniappan K."/>
            <person name="Ivanova N."/>
            <person name="Schaumberg A."/>
            <person name="Pati A."/>
            <person name="Liolios K."/>
            <person name="Nordberg H.P."/>
            <person name="Cantor M.N."/>
            <person name="Hua S.X."/>
            <person name="Woyke T."/>
        </authorList>
    </citation>
    <scope>NUCLEOTIDE SEQUENCE [LARGE SCALE GENOMIC DNA]</scope>
    <source>
        <strain evidence="3">AL2</strain>
    </source>
</reference>
<feature type="region of interest" description="Disordered" evidence="1">
    <location>
        <begin position="92"/>
        <end position="114"/>
    </location>
</feature>
<dbReference type="Pfam" id="PF05258">
    <property type="entry name" value="DciA"/>
    <property type="match status" value="1"/>
</dbReference>
<dbReference type="HOGENOM" id="CLU_1805281_0_0_6"/>
<dbReference type="eggNOG" id="COG4701">
    <property type="taxonomic scope" value="Bacteria"/>
</dbReference>
<evidence type="ECO:0000313" key="2">
    <source>
        <dbReference type="EMBL" id="AHF00561.1"/>
    </source>
</evidence>
<proteinExistence type="predicted"/>
<dbReference type="EMBL" id="CP007030">
    <property type="protein sequence ID" value="AHF00561.1"/>
    <property type="molecule type" value="Genomic_DNA"/>
</dbReference>
<evidence type="ECO:0008006" key="4">
    <source>
        <dbReference type="Google" id="ProtNLM"/>
    </source>
</evidence>
<dbReference type="STRING" id="717772.THIAE_01205"/>
<evidence type="ECO:0000313" key="3">
    <source>
        <dbReference type="Proteomes" id="UP000005380"/>
    </source>
</evidence>
<dbReference type="InParanoid" id="W0DUK3"/>
<sequence length="150" mass="16964">MAKHPLNQSGLFKIIQEAQQYQALKEHIFSVMPENMHPHICAVGIEHPYLVIVINEALWASKIRFLAPSCLRHVNEIYPGLNLVSPVRVRLSQRQKTTSSEHKTHSTNPLPDQETAKKMLALSEQVKSTTLSQALKRIGLRAINMTKPEP</sequence>
<gene>
    <name evidence="2" type="ORF">THIAE_01205</name>
</gene>
<dbReference type="OrthoDB" id="5660016at2"/>
<dbReference type="RefSeq" id="WP_006459519.1">
    <property type="nucleotide sequence ID" value="NZ_CP007030.1"/>
</dbReference>
<organism evidence="2 3">
    <name type="scientific">Thiomicrospira aerophila AL3</name>
    <dbReference type="NCBI Taxonomy" id="717772"/>
    <lineage>
        <taxon>Bacteria</taxon>
        <taxon>Pseudomonadati</taxon>
        <taxon>Pseudomonadota</taxon>
        <taxon>Gammaproteobacteria</taxon>
        <taxon>Thiotrichales</taxon>
        <taxon>Piscirickettsiaceae</taxon>
        <taxon>Thiomicrospira</taxon>
    </lineage>
</organism>